<reference evidence="1 2" key="1">
    <citation type="journal article" name="Sci. Rep.">
        <title>Telomere-to-telomere assembled and centromere annotated genomes of the two main subspecies of the button mushroom Agaricus bisporus reveal especially polymorphic chromosome ends.</title>
        <authorList>
            <person name="Sonnenberg A.S.M."/>
            <person name="Sedaghat-Telgerd N."/>
            <person name="Lavrijssen B."/>
            <person name="Ohm R.A."/>
            <person name="Hendrickx P.M."/>
            <person name="Scholtmeijer K."/>
            <person name="Baars J.J.P."/>
            <person name="van Peer A."/>
        </authorList>
    </citation>
    <scope>NUCLEOTIDE SEQUENCE [LARGE SCALE GENOMIC DNA]</scope>
    <source>
        <strain evidence="1 2">H119_p4</strain>
    </source>
</reference>
<accession>A0A8H7F1H9</accession>
<gene>
    <name evidence="1" type="ORF">Agabi119p4_5291</name>
</gene>
<dbReference type="EMBL" id="JABXXO010000007">
    <property type="protein sequence ID" value="KAF7773124.1"/>
    <property type="molecule type" value="Genomic_DNA"/>
</dbReference>
<name>A0A8H7F1H9_AGABI</name>
<evidence type="ECO:0008006" key="3">
    <source>
        <dbReference type="Google" id="ProtNLM"/>
    </source>
</evidence>
<protein>
    <recommendedName>
        <fullName evidence="3">F-box domain-containing protein</fullName>
    </recommendedName>
</protein>
<evidence type="ECO:0000313" key="2">
    <source>
        <dbReference type="Proteomes" id="UP000629468"/>
    </source>
</evidence>
<proteinExistence type="predicted"/>
<sequence length="530" mass="59922">MTHQTCSSLSTSRECDEFREPLATDTPPSPLQSQLLTTINQSALLLDLPLELIQSILGLCDYSTLLVLAQVDMLLNSEATQIILTRELGSWSSQKFSISHDTPHRDSILAALYIRQGAKYALTDFDYSFEDSKCFRRQGAAITRFLDNHVTSIDCLKLDLASAQAGSWAEASSARSKLIMLLEAALAKGCQHVDLRGDICCCIPHSLKPIGGDLSPPPTPPPPPPFFLDSTPTLNKLTLETSPTLDPFLLPHMLALLRSQSPTLRNLKIYQSKPLPINYYDDFFLAVSLPSLETFKVTYKLSDDQPTSSSNFECVFDFLARHPSVQKVKFHNEYPYFDPKYRSAGTDRFLPNLKILHASAQVVYSLLQYTKVFSNLEHVCIMVPYKDNWRYEQVNNALIALGSRKNDSSTCGKSSIHLELRVCFDTDFRMWLLFNHILNQDASPVQYLKRVETLTLNTKGVPGKLTLETLITVVAWAGMFPNLRWLRLDDKSSRTDEVEEVIRDERFVNCLKDQIPPLERCSVGDWDWVK</sequence>
<evidence type="ECO:0000313" key="1">
    <source>
        <dbReference type="EMBL" id="KAF7773124.1"/>
    </source>
</evidence>
<dbReference type="AlphaFoldDB" id="A0A8H7F1H9"/>
<comment type="caution">
    <text evidence="1">The sequence shown here is derived from an EMBL/GenBank/DDBJ whole genome shotgun (WGS) entry which is preliminary data.</text>
</comment>
<dbReference type="Proteomes" id="UP000629468">
    <property type="component" value="Unassembled WGS sequence"/>
</dbReference>
<organism evidence="1 2">
    <name type="scientific">Agaricus bisporus var. burnettii</name>
    <dbReference type="NCBI Taxonomy" id="192524"/>
    <lineage>
        <taxon>Eukaryota</taxon>
        <taxon>Fungi</taxon>
        <taxon>Dikarya</taxon>
        <taxon>Basidiomycota</taxon>
        <taxon>Agaricomycotina</taxon>
        <taxon>Agaricomycetes</taxon>
        <taxon>Agaricomycetidae</taxon>
        <taxon>Agaricales</taxon>
        <taxon>Agaricineae</taxon>
        <taxon>Agaricaceae</taxon>
        <taxon>Agaricus</taxon>
    </lineage>
</organism>